<accession>A0A2L0H8K8</accession>
<gene>
    <name evidence="1" type="ORF">NXT3_CH03284</name>
</gene>
<dbReference type="EMBL" id="CP024307">
    <property type="protein sequence ID" value="AUX77826.1"/>
    <property type="molecule type" value="Genomic_DNA"/>
</dbReference>
<name>A0A2L0H8K8_RHIFR</name>
<dbReference type="RefSeq" id="WP_104839724.1">
    <property type="nucleotide sequence ID" value="NZ_CP024307.1"/>
</dbReference>
<evidence type="ECO:0000313" key="1">
    <source>
        <dbReference type="EMBL" id="AUX77826.1"/>
    </source>
</evidence>
<protein>
    <submittedName>
        <fullName evidence="1">Uncharacterized protein</fullName>
    </submittedName>
</protein>
<evidence type="ECO:0000313" key="2">
    <source>
        <dbReference type="Proteomes" id="UP000239340"/>
    </source>
</evidence>
<dbReference type="Proteomes" id="UP000239340">
    <property type="component" value="Chromosome"/>
</dbReference>
<sequence length="164" mass="18319">MAIYQGPVKGFEEVEFAKPPIDLDRGVTGKKSWMHPEIGIVYAYKDDPGVYFNEHGTEVSEQVARLAGHDVEANARIRYLRQKRKEFDKELEAEMARVTKQGGDLLVSRGGFSVMTLAHGRCAVTDLDGQWITPNPLTREEAFKLLDKLSPVDPVAEGQDDVSE</sequence>
<dbReference type="AlphaFoldDB" id="A0A2L0H8K8"/>
<proteinExistence type="predicted"/>
<organism evidence="1 2">
    <name type="scientific">Rhizobium fredii</name>
    <name type="common">Sinorhizobium fredii</name>
    <dbReference type="NCBI Taxonomy" id="380"/>
    <lineage>
        <taxon>Bacteria</taxon>
        <taxon>Pseudomonadati</taxon>
        <taxon>Pseudomonadota</taxon>
        <taxon>Alphaproteobacteria</taxon>
        <taxon>Hyphomicrobiales</taxon>
        <taxon>Rhizobiaceae</taxon>
        <taxon>Sinorhizobium/Ensifer group</taxon>
        <taxon>Sinorhizobium</taxon>
    </lineage>
</organism>
<reference evidence="1 2" key="1">
    <citation type="submission" date="2017-10" db="EMBL/GenBank/DDBJ databases">
        <title>Analysis of the genome sequences of Rhizobium populations associated to common bean (phaseolus vulgaris).</title>
        <authorList>
            <person name="Bustos P."/>
            <person name="Santamaria R.I."/>
            <person name="Miranda-Sanchez F."/>
            <person name="Perez-Carrascal O."/>
            <person name="Juarez S."/>
            <person name="Lozano L."/>
            <person name="Martinez-Flores I."/>
            <person name="Vinuesa P."/>
            <person name="Martinez-Romero E."/>
            <person name="Cevallos M.A."/>
            <person name="Romero D."/>
            <person name="Davila G."/>
            <person name="Gonzalez V."/>
        </authorList>
    </citation>
    <scope>NUCLEOTIDE SEQUENCE [LARGE SCALE GENOMIC DNA]</scope>
    <source>
        <strain evidence="1 2">NXT3</strain>
    </source>
</reference>